<sequence>MCDGDVPSSVDPFGLFTGCDWSIPASFAAELKDVQLEVLDVHWPAVAKLPTNMQFTTRL</sequence>
<dbReference type="VEuPathDB" id="FungiDB:PADG_01157"/>
<dbReference type="Proteomes" id="UP000001628">
    <property type="component" value="Unassembled WGS sequence"/>
</dbReference>
<proteinExistence type="predicted"/>
<dbReference type="AlphaFoldDB" id="C1FZD1"/>
<evidence type="ECO:0000313" key="2">
    <source>
        <dbReference type="Proteomes" id="UP000001628"/>
    </source>
</evidence>
<dbReference type="KEGG" id="pbn:PADG_01157"/>
<accession>C1FZD1</accession>
<evidence type="ECO:0000313" key="1">
    <source>
        <dbReference type="EMBL" id="EEH44868.1"/>
    </source>
</evidence>
<dbReference type="InParanoid" id="C1FZD1"/>
<reference evidence="1 2" key="1">
    <citation type="journal article" date="2011" name="PLoS Genet.">
        <title>Comparative genomic analysis of human fungal pathogens causing paracoccidioidomycosis.</title>
        <authorList>
            <person name="Desjardins C.A."/>
            <person name="Champion M.D."/>
            <person name="Holder J.W."/>
            <person name="Muszewska A."/>
            <person name="Goldberg J."/>
            <person name="Bailao A.M."/>
            <person name="Brigido M.M."/>
            <person name="Ferreira M.E."/>
            <person name="Garcia A.M."/>
            <person name="Grynberg M."/>
            <person name="Gujja S."/>
            <person name="Heiman D.I."/>
            <person name="Henn M.R."/>
            <person name="Kodira C.D."/>
            <person name="Leon-Narvaez H."/>
            <person name="Longo L.V."/>
            <person name="Ma L.J."/>
            <person name="Malavazi I."/>
            <person name="Matsuo A.L."/>
            <person name="Morais F.V."/>
            <person name="Pereira M."/>
            <person name="Rodriguez-Brito S."/>
            <person name="Sakthikumar S."/>
            <person name="Salem-Izacc S.M."/>
            <person name="Sykes S.M."/>
            <person name="Teixeira M.M."/>
            <person name="Vallejo M.C."/>
            <person name="Walter M.E."/>
            <person name="Yandava C."/>
            <person name="Young S."/>
            <person name="Zeng Q."/>
            <person name="Zucker J."/>
            <person name="Felipe M.S."/>
            <person name="Goldman G.H."/>
            <person name="Haas B.J."/>
            <person name="McEwen J.G."/>
            <person name="Nino-Vega G."/>
            <person name="Puccia R."/>
            <person name="San-Blas G."/>
            <person name="Soares C.M."/>
            <person name="Birren B.W."/>
            <person name="Cuomo C.A."/>
        </authorList>
    </citation>
    <scope>NUCLEOTIDE SEQUENCE [LARGE SCALE GENOMIC DNA]</scope>
    <source>
        <strain evidence="1 2">Pb18</strain>
    </source>
</reference>
<gene>
    <name evidence="1" type="ORF">PADG_01157</name>
</gene>
<organism evidence="1 2">
    <name type="scientific">Paracoccidioides brasiliensis (strain Pb18)</name>
    <dbReference type="NCBI Taxonomy" id="502780"/>
    <lineage>
        <taxon>Eukaryota</taxon>
        <taxon>Fungi</taxon>
        <taxon>Dikarya</taxon>
        <taxon>Ascomycota</taxon>
        <taxon>Pezizomycotina</taxon>
        <taxon>Eurotiomycetes</taxon>
        <taxon>Eurotiomycetidae</taxon>
        <taxon>Onygenales</taxon>
        <taxon>Ajellomycetaceae</taxon>
        <taxon>Paracoccidioides</taxon>
    </lineage>
</organism>
<dbReference type="HOGENOM" id="CLU_2961454_0_0_1"/>
<dbReference type="GeneID" id="22580874"/>
<keyword evidence="2" id="KW-1185">Reference proteome</keyword>
<dbReference type="EMBL" id="KN275957">
    <property type="protein sequence ID" value="EEH44868.1"/>
    <property type="molecule type" value="Genomic_DNA"/>
</dbReference>
<dbReference type="RefSeq" id="XP_010756628.1">
    <property type="nucleotide sequence ID" value="XM_010758326.1"/>
</dbReference>
<name>C1FZD1_PARBD</name>
<protein>
    <submittedName>
        <fullName evidence="1">Uncharacterized protein</fullName>
    </submittedName>
</protein>